<evidence type="ECO:0000313" key="2">
    <source>
        <dbReference type="EMBL" id="OVA12153.1"/>
    </source>
</evidence>
<dbReference type="SUPFAM" id="SSF81383">
    <property type="entry name" value="F-box domain"/>
    <property type="match status" value="1"/>
</dbReference>
<dbReference type="NCBIfam" id="TIGR01640">
    <property type="entry name" value="F_box_assoc_1"/>
    <property type="match status" value="1"/>
</dbReference>
<protein>
    <submittedName>
        <fullName evidence="2">F-box domain</fullName>
    </submittedName>
</protein>
<dbReference type="Proteomes" id="UP000195402">
    <property type="component" value="Unassembled WGS sequence"/>
</dbReference>
<dbReference type="InterPro" id="IPR013187">
    <property type="entry name" value="F-box-assoc_dom_typ3"/>
</dbReference>
<feature type="domain" description="F-box" evidence="1">
    <location>
        <begin position="1"/>
        <end position="45"/>
    </location>
</feature>
<dbReference type="Gene3D" id="1.20.1280.50">
    <property type="match status" value="1"/>
</dbReference>
<accession>A0A200QNV7</accession>
<dbReference type="InterPro" id="IPR036047">
    <property type="entry name" value="F-box-like_dom_sf"/>
</dbReference>
<dbReference type="EMBL" id="MVGT01001416">
    <property type="protein sequence ID" value="OVA12153.1"/>
    <property type="molecule type" value="Genomic_DNA"/>
</dbReference>
<dbReference type="PANTHER" id="PTHR31672:SF13">
    <property type="entry name" value="F-BOX PROTEIN CPR30-LIKE"/>
    <property type="match status" value="1"/>
</dbReference>
<dbReference type="InParanoid" id="A0A200QNV7"/>
<evidence type="ECO:0000313" key="3">
    <source>
        <dbReference type="Proteomes" id="UP000195402"/>
    </source>
</evidence>
<gene>
    <name evidence="2" type="ORF">BVC80_1773g46</name>
</gene>
<dbReference type="AlphaFoldDB" id="A0A200QNV7"/>
<proteinExistence type="predicted"/>
<dbReference type="SMART" id="SM00256">
    <property type="entry name" value="FBOX"/>
    <property type="match status" value="1"/>
</dbReference>
<dbReference type="FunCoup" id="A0A200QNV7">
    <property type="interactions" value="420"/>
</dbReference>
<name>A0A200QNV7_MACCD</name>
<dbReference type="PROSITE" id="PS50181">
    <property type="entry name" value="FBOX"/>
    <property type="match status" value="1"/>
</dbReference>
<organism evidence="2 3">
    <name type="scientific">Macleaya cordata</name>
    <name type="common">Five-seeded plume-poppy</name>
    <name type="synonym">Bocconia cordata</name>
    <dbReference type="NCBI Taxonomy" id="56857"/>
    <lineage>
        <taxon>Eukaryota</taxon>
        <taxon>Viridiplantae</taxon>
        <taxon>Streptophyta</taxon>
        <taxon>Embryophyta</taxon>
        <taxon>Tracheophyta</taxon>
        <taxon>Spermatophyta</taxon>
        <taxon>Magnoliopsida</taxon>
        <taxon>Ranunculales</taxon>
        <taxon>Papaveraceae</taxon>
        <taxon>Papaveroideae</taxon>
        <taxon>Macleaya</taxon>
    </lineage>
</organism>
<dbReference type="PANTHER" id="PTHR31672">
    <property type="entry name" value="BNACNNG10540D PROTEIN"/>
    <property type="match status" value="1"/>
</dbReference>
<reference evidence="2 3" key="1">
    <citation type="journal article" date="2017" name="Mol. Plant">
        <title>The Genome of Medicinal Plant Macleaya cordata Provides New Insights into Benzylisoquinoline Alkaloids Metabolism.</title>
        <authorList>
            <person name="Liu X."/>
            <person name="Liu Y."/>
            <person name="Huang P."/>
            <person name="Ma Y."/>
            <person name="Qing Z."/>
            <person name="Tang Q."/>
            <person name="Cao H."/>
            <person name="Cheng P."/>
            <person name="Zheng Y."/>
            <person name="Yuan Z."/>
            <person name="Zhou Y."/>
            <person name="Liu J."/>
            <person name="Tang Z."/>
            <person name="Zhuo Y."/>
            <person name="Zhang Y."/>
            <person name="Yu L."/>
            <person name="Huang J."/>
            <person name="Yang P."/>
            <person name="Peng Q."/>
            <person name="Zhang J."/>
            <person name="Jiang W."/>
            <person name="Zhang Z."/>
            <person name="Lin K."/>
            <person name="Ro D.K."/>
            <person name="Chen X."/>
            <person name="Xiong X."/>
            <person name="Shang Y."/>
            <person name="Huang S."/>
            <person name="Zeng J."/>
        </authorList>
    </citation>
    <scope>NUCLEOTIDE SEQUENCE [LARGE SCALE GENOMIC DNA]</scope>
    <source>
        <strain evidence="3">cv. BLH2017</strain>
        <tissue evidence="2">Root</tissue>
    </source>
</reference>
<dbReference type="InterPro" id="IPR017451">
    <property type="entry name" value="F-box-assoc_interact_dom"/>
</dbReference>
<keyword evidence="3" id="KW-1185">Reference proteome</keyword>
<evidence type="ECO:0000259" key="1">
    <source>
        <dbReference type="PROSITE" id="PS50181"/>
    </source>
</evidence>
<dbReference type="OrthoDB" id="1894463at2759"/>
<dbReference type="Pfam" id="PF12937">
    <property type="entry name" value="F-box-like"/>
    <property type="match status" value="1"/>
</dbReference>
<dbReference type="Pfam" id="PF08268">
    <property type="entry name" value="FBA_3"/>
    <property type="match status" value="1"/>
</dbReference>
<comment type="caution">
    <text evidence="2">The sequence shown here is derived from an EMBL/GenBank/DDBJ whole genome shotgun (WGS) entry which is preliminary data.</text>
</comment>
<sequence length="413" mass="48305">MDKHLPAEIALNIFFRLPVESALECRRVCKIWRNLLLHDTYFADMHLHRQLGQLDGVQRYHNNTNIYGTSSDAEVDLCLLFMIVGYEQNGIVKSIYYDRINRDDKQYPSKKITRRINHLPMKNQYPCDLMLSSCNGLICISSKRGRDDCVYICNPFTREYVDLPRFREKNLYTYIVNGFGYHPSTKEYKVVRINYNYPAPVGHIQVYTLGDGRGWRDRGVITYLFDNVSMFPCRGILVNGALHWLDIEEKKIMAFDLADEVFCMVPSPPCFGPSIGEHYLDLQELESCLCIVHHNNGESIDIWLFKKTKNNNTRYNVKEQDKYQSWKWSKEFSIACEGHPSKFFAPLALTKSREILLWHKYDAIIYRYDSTTRTLEKLLRYDASLKFSHQIILHNNSFVSLKALGEKDAVDIL</sequence>
<dbReference type="OMA" id="LHWVNWP"/>
<dbReference type="InterPro" id="IPR001810">
    <property type="entry name" value="F-box_dom"/>
</dbReference>
<dbReference type="InterPro" id="IPR050796">
    <property type="entry name" value="SCF_F-box_component"/>
</dbReference>
<dbReference type="STRING" id="56857.A0A200QNV7"/>